<dbReference type="InterPro" id="IPR045851">
    <property type="entry name" value="AMP-bd_C_sf"/>
</dbReference>
<dbReference type="CDD" id="cd12117">
    <property type="entry name" value="A_NRPS_Srf_like"/>
    <property type="match status" value="2"/>
</dbReference>
<dbReference type="Gene3D" id="3.40.47.10">
    <property type="match status" value="1"/>
</dbReference>
<dbReference type="PROSITE" id="PS52004">
    <property type="entry name" value="KS3_2"/>
    <property type="match status" value="1"/>
</dbReference>
<dbReference type="SUPFAM" id="SSF55048">
    <property type="entry name" value="Probable ACP-binding domain of malonyl-CoA ACP transacylase"/>
    <property type="match status" value="1"/>
</dbReference>
<evidence type="ECO:0000256" key="2">
    <source>
        <dbReference type="ARBA" id="ARBA00022450"/>
    </source>
</evidence>
<dbReference type="Gene3D" id="1.10.1200.10">
    <property type="entry name" value="ACP-like"/>
    <property type="match status" value="3"/>
</dbReference>
<dbReference type="InterPro" id="IPR005814">
    <property type="entry name" value="Aminotrans_3"/>
</dbReference>
<gene>
    <name evidence="10" type="ORF">ACFFF7_02250</name>
</gene>
<dbReference type="CDD" id="cd19531">
    <property type="entry name" value="LCL_NRPS-like"/>
    <property type="match status" value="1"/>
</dbReference>
<dbReference type="InterPro" id="IPR014043">
    <property type="entry name" value="Acyl_transferase_dom"/>
</dbReference>
<dbReference type="Gene3D" id="3.30.70.3290">
    <property type="match status" value="1"/>
</dbReference>
<evidence type="ECO:0000313" key="11">
    <source>
        <dbReference type="Proteomes" id="UP001589943"/>
    </source>
</evidence>
<feature type="domain" description="Carrier" evidence="8">
    <location>
        <begin position="1529"/>
        <end position="1607"/>
    </location>
</feature>
<dbReference type="Pfam" id="PF00109">
    <property type="entry name" value="ketoacyl-synt"/>
    <property type="match status" value="1"/>
</dbReference>
<dbReference type="InterPro" id="IPR020845">
    <property type="entry name" value="AMP-binding_CS"/>
</dbReference>
<evidence type="ECO:0000259" key="9">
    <source>
        <dbReference type="PROSITE" id="PS52004"/>
    </source>
</evidence>
<dbReference type="Gene3D" id="3.30.559.10">
    <property type="entry name" value="Chloramphenicol acetyltransferase-like domain"/>
    <property type="match status" value="1"/>
</dbReference>
<dbReference type="InterPro" id="IPR016035">
    <property type="entry name" value="Acyl_Trfase/lysoPLipase"/>
</dbReference>
<dbReference type="SUPFAM" id="SSF52151">
    <property type="entry name" value="FabD/lysophospholipase-like"/>
    <property type="match status" value="1"/>
</dbReference>
<keyword evidence="5" id="KW-0663">Pyridoxal phosphate</keyword>
<evidence type="ECO:0000256" key="1">
    <source>
        <dbReference type="ARBA" id="ARBA00001933"/>
    </source>
</evidence>
<dbReference type="Gene3D" id="3.30.70.250">
    <property type="entry name" value="Malonyl-CoA ACP transacylase, ACP-binding"/>
    <property type="match status" value="1"/>
</dbReference>
<keyword evidence="2" id="KW-0596">Phosphopantetheine</keyword>
<dbReference type="PROSITE" id="PS00606">
    <property type="entry name" value="KS3_1"/>
    <property type="match status" value="1"/>
</dbReference>
<dbReference type="CDD" id="cd00833">
    <property type="entry name" value="PKS"/>
    <property type="match status" value="1"/>
</dbReference>
<dbReference type="Pfam" id="PF00202">
    <property type="entry name" value="Aminotran_3"/>
    <property type="match status" value="1"/>
</dbReference>
<dbReference type="EMBL" id="JBHLTL010000001">
    <property type="protein sequence ID" value="MFC0588228.1"/>
    <property type="molecule type" value="Genomic_DNA"/>
</dbReference>
<dbReference type="InterPro" id="IPR015422">
    <property type="entry name" value="PyrdxlP-dep_Trfase_small"/>
</dbReference>
<dbReference type="SUPFAM" id="SSF56801">
    <property type="entry name" value="Acetyl-CoA synthetase-like"/>
    <property type="match status" value="2"/>
</dbReference>
<dbReference type="InterPro" id="IPR001242">
    <property type="entry name" value="Condensation_dom"/>
</dbReference>
<dbReference type="SUPFAM" id="SSF53383">
    <property type="entry name" value="PLP-dependent transferases"/>
    <property type="match status" value="1"/>
</dbReference>
<keyword evidence="11" id="KW-1185">Reference proteome</keyword>
<dbReference type="InterPro" id="IPR049704">
    <property type="entry name" value="Aminotrans_3_PPA_site"/>
</dbReference>
<dbReference type="PANTHER" id="PTHR45527">
    <property type="entry name" value="NONRIBOSOMAL PEPTIDE SYNTHETASE"/>
    <property type="match status" value="1"/>
</dbReference>
<dbReference type="InterPro" id="IPR016036">
    <property type="entry name" value="Malonyl_transacylase_ACP-bd"/>
</dbReference>
<dbReference type="Pfam" id="PF00698">
    <property type="entry name" value="Acyl_transf_1"/>
    <property type="match status" value="1"/>
</dbReference>
<feature type="region of interest" description="Disordered" evidence="7">
    <location>
        <begin position="1503"/>
        <end position="1525"/>
    </location>
</feature>
<dbReference type="InterPro" id="IPR015424">
    <property type="entry name" value="PyrdxlP-dep_Trfase"/>
</dbReference>
<dbReference type="InterPro" id="IPR001227">
    <property type="entry name" value="Ac_transferase_dom_sf"/>
</dbReference>
<dbReference type="PANTHER" id="PTHR45527:SF1">
    <property type="entry name" value="FATTY ACID SYNTHASE"/>
    <property type="match status" value="1"/>
</dbReference>
<keyword evidence="3" id="KW-0597">Phosphoprotein</keyword>
<dbReference type="Pfam" id="PF22621">
    <property type="entry name" value="CurL-like_PKS_C"/>
    <property type="match status" value="1"/>
</dbReference>
<protein>
    <submittedName>
        <fullName evidence="10">Amino acid adenylation domain-containing protein</fullName>
    </submittedName>
</protein>
<dbReference type="InterPro" id="IPR009081">
    <property type="entry name" value="PP-bd_ACP"/>
</dbReference>
<comment type="similarity">
    <text evidence="6">In the C-terminal section; belongs to the NRP synthetase family.</text>
</comment>
<dbReference type="InterPro" id="IPR015421">
    <property type="entry name" value="PyrdxlP-dep_Trfase_major"/>
</dbReference>
<dbReference type="SMART" id="SM00827">
    <property type="entry name" value="PKS_AT"/>
    <property type="match status" value="1"/>
</dbReference>
<dbReference type="Gene3D" id="3.90.1150.10">
    <property type="entry name" value="Aspartate Aminotransferase, domain 1"/>
    <property type="match status" value="1"/>
</dbReference>
<evidence type="ECO:0000259" key="8">
    <source>
        <dbReference type="PROSITE" id="PS50075"/>
    </source>
</evidence>
<reference evidence="10 11" key="1">
    <citation type="submission" date="2024-09" db="EMBL/GenBank/DDBJ databases">
        <authorList>
            <person name="Sun Q."/>
            <person name="Mori K."/>
        </authorList>
    </citation>
    <scope>NUCLEOTIDE SEQUENCE [LARGE SCALE GENOMIC DNA]</scope>
    <source>
        <strain evidence="10 11">NCAIM B.02537</strain>
    </source>
</reference>
<dbReference type="Gene3D" id="3.40.640.10">
    <property type="entry name" value="Type I PLP-dependent aspartate aminotransferase-like (Major domain)"/>
    <property type="match status" value="1"/>
</dbReference>
<dbReference type="SMART" id="SM00825">
    <property type="entry name" value="PKS_KS"/>
    <property type="match status" value="1"/>
</dbReference>
<dbReference type="InterPro" id="IPR025110">
    <property type="entry name" value="AMP-bd_C"/>
</dbReference>
<dbReference type="PROSITE" id="PS00455">
    <property type="entry name" value="AMP_BINDING"/>
    <property type="match status" value="2"/>
</dbReference>
<dbReference type="Gene3D" id="3.30.300.30">
    <property type="match status" value="2"/>
</dbReference>
<evidence type="ECO:0000256" key="6">
    <source>
        <dbReference type="ARBA" id="ARBA00029443"/>
    </source>
</evidence>
<dbReference type="InterPro" id="IPR020841">
    <property type="entry name" value="PKS_Beta-ketoAc_synthase_dom"/>
</dbReference>
<dbReference type="Gene3D" id="3.30.559.30">
    <property type="entry name" value="Nonribosomal peptide synthetase, condensation domain"/>
    <property type="match status" value="1"/>
</dbReference>
<feature type="domain" description="Ketosynthase family 3 (KS3)" evidence="9">
    <location>
        <begin position="613"/>
        <end position="1044"/>
    </location>
</feature>
<dbReference type="SUPFAM" id="SSF47336">
    <property type="entry name" value="ACP-like"/>
    <property type="match status" value="3"/>
</dbReference>
<dbReference type="PROSITE" id="PS00600">
    <property type="entry name" value="AA_TRANSFER_CLASS_3"/>
    <property type="match status" value="1"/>
</dbReference>
<feature type="domain" description="Carrier" evidence="8">
    <location>
        <begin position="520"/>
        <end position="595"/>
    </location>
</feature>
<dbReference type="InterPro" id="IPR000873">
    <property type="entry name" value="AMP-dep_synth/lig_dom"/>
</dbReference>
<dbReference type="Proteomes" id="UP001589943">
    <property type="component" value="Unassembled WGS sequence"/>
</dbReference>
<dbReference type="Gene3D" id="3.40.50.980">
    <property type="match status" value="4"/>
</dbReference>
<dbReference type="PROSITE" id="PS50075">
    <property type="entry name" value="CARRIER"/>
    <property type="match status" value="3"/>
</dbReference>
<dbReference type="Pfam" id="PF00501">
    <property type="entry name" value="AMP-binding"/>
    <property type="match status" value="2"/>
</dbReference>
<evidence type="ECO:0000256" key="3">
    <source>
        <dbReference type="ARBA" id="ARBA00022553"/>
    </source>
</evidence>
<dbReference type="InterPro" id="IPR023213">
    <property type="entry name" value="CAT-like_dom_sf"/>
</dbReference>
<proteinExistence type="inferred from homology"/>
<dbReference type="Gene3D" id="3.40.366.10">
    <property type="entry name" value="Malonyl-Coenzyme A Acyl Carrier Protein, domain 2"/>
    <property type="match status" value="1"/>
</dbReference>
<evidence type="ECO:0000256" key="7">
    <source>
        <dbReference type="SAM" id="MobiDB-lite"/>
    </source>
</evidence>
<dbReference type="Gene3D" id="2.30.38.10">
    <property type="entry name" value="Luciferase, Domain 3"/>
    <property type="match status" value="2"/>
</dbReference>
<organism evidence="10 11">
    <name type="scientific">Novosphingobium aquiterrae</name>
    <dbReference type="NCBI Taxonomy" id="624388"/>
    <lineage>
        <taxon>Bacteria</taxon>
        <taxon>Pseudomonadati</taxon>
        <taxon>Pseudomonadota</taxon>
        <taxon>Alphaproteobacteria</taxon>
        <taxon>Sphingomonadales</taxon>
        <taxon>Sphingomonadaceae</taxon>
        <taxon>Novosphingobium</taxon>
    </lineage>
</organism>
<evidence type="ECO:0000256" key="5">
    <source>
        <dbReference type="ARBA" id="ARBA00022898"/>
    </source>
</evidence>
<accession>A0ABV6PEG9</accession>
<sequence length="3257" mass="344968">MKHAKAASPRDSSRSNVASAFISTAQSFSDAIAAIQPGCPPLSYRELAARAIGLANRLHDAGVGKGDIVSIASPRSLDALIAMVAVTLAGAAYMPLDSQMPQALLEKAMAQARPALVLATSAAMSQPAAFGPDVWLIAEKFEAGQASVLLDLPCPSPDDPIYVMFTSGSTGESKGVLVPHRAVCRLVIDQNYCRLAADETILHAAPLAFDASTFEIWGALLNGGTLAIVPEDQPSLDQIAGVIAECGVTTAWLTAGLFHLLIDERIDALATLRQVLAGGDVLSPSHVRRLQAAAPQCAIINGYGPTENTTFTCCAKLSAEPWPDESAPIGRAISGTRAWVVDPAMRPVPRGEIGQLVTGGDGLAIGYLGDQQLTREKFVMAPEPIGERVYLTGDLASELPDGQFAFHGRADRQVKIDGKRVEPVAIEQALRTCPGVGDAAVVVETTASGIRRLVAFITPQQGAAIGSALVDSATRTVRNVLPDYQWPSRIRPVAAFPLTANGKLDRTKLLDQDRTVASVTASSDVEAEIARLWCDVLGLESIASDDNFFELGGRSLQVMRVHAALRRTTGQDVPITDLFAHPTARGLAQHIRNLDTASPEPRVRSSPPASTLAPDIAIVGMSGRFPGARSIEEFWANQKAGRISISQFADVDLKDWFDPATRGDPAFVRARGVLEDPADFDADLFAMTPHEARLTDPQHRIFLEIALEALERGGLDPQRFAGAVGVFAGASMPTYLIGNVLADSARAMQFASTYQLNDMDTLVGSLPDALATRVSYKLGLHGPAMTVLSACSTSAVAIVQACQSLILRQCDAALAGGVSITFPQERGYLSQDGGMGSQDGRCRPLDAAASGTVFGSGAGVVLLKRLADAIAEGDHIHAVIRGSGIGNDGGGKGSFTAPSASGQARTIRAAHIAAGVDPASIGYVELHGTATPLGDPIEFSGLVEAFGDGCPSASCALGSAKANIGHLDVAAGVTGVIKAALCLEDSVIPPLAGFESANPHIALDQSPFRVETSLVPWPHGAFPRRAGVSSFGVGGTNVHLVLEQAPPVARSEPVDSLQILPLSAKTPAALDAVAAALADHLETHPDTALADVAYTLRHGRSARQERAFIVAASCAEAVKLLRSPLRRTTIRQAAEAPPVVFMFPGQGSQYPGMGATLYRDEPVYRQWVDAGCDFHAARTGFDLRELLLSTAATETDAIRLRQTANAQPALFITQHALAQLWLARGIRPSAMIGHSVGEFVAATLSGVMQFEDALALVIRRGELMQGVPAGGMLAVRAAEQVLTPLLGPRLDIAAINAPALCVAAGPTAAVAELKARLEQQGIECRQLHTSHAFHSAMMDPVVAALEELASSVAYSRPTTPYVSGVTGDWAGIDDTASGVYWAHHCRAPVRFAAALETVVGDTKPILLEVGPGRALSTFATQGLERGSYSAVIQSMPDSDNAALDRETFYSAAARLWACGADPDWSDLIGEDARMMTLPAYQFQRKTYWIDYPPRPAKSAVADAVPASSPDTEEVTPMTEQPTGADGIASRRSAYVTRLAAILEDLSGEAVTETDSDVPFLDLGFDSLLLGRVATKVQRDFGVKIAFRQLMGDLPTMAALADHLDRTVPADPAPVAAVSQMVAAVVEAAVPVADAATPTAPAGDLAATFKAQLDAMQAVIGRQLELLNGLPAATTTVIATPLVASPQLPSTLLQQEVRETAATTESAEAPSRFRPYKPAAREADALTPAQRALIADMTARTAARMPQSKAQAQQHRAYFADPRSASGFRAEWKEMVFPVVAARSKGSKIWDVDGNKYIDLVNGYGQTAFGHAPDFVTEAVAAQLERGFAIGPQSPLAGEVAAQFSRIVGLDRVTFCNTGSEAVMAAMRVARCVTGRDKIVVFNNDYHGQFDEVLVKAGGKAAFARAVPIAPGIPPDAVAHMVVLPYGAPEALEWISANAEDIAAVIVEPVQSRHPELRPFDFLHALRELATNKDFALVFDEVVTGFRTHPGGMQAVLGIKADMATYGKVIGGGLPVGILAGSRRFLDALDGGSWQFGDDSFPEVAPTFFAGTFVRHPLVMAACKAVLDHIEAEGPQMQEALAARCAGLVGELRQVFADRGIAPPIEGYSSWFMLDASGADRLGGLFSHAMRLRGIHILDGYPCFLTTAHSQADIAAITAAAAASLDELQAAGVLAGSDPVAAGQTRMTNQAEAQKVGLTEPQLEILLSAQMSDEASCAFNESISLHFDGAVDPALLNQAVNGFIARHDAMRAVLARGESALLVAPALTIDLPTVDTDEQGFAELLAEDATTPFDLYDGPLIRGCIVQQGEERTSLVITAHHIIFDGWTANLFANEVAALYRALQSGGEAKLDPVLPFSAYAAERAGEARIGPVELDYWQSLLAAPPERLALPTDRPRQSVKSFKGTTYSTSYDAVFTQAVRKAGTKLGCTLFVTLFGALQATLGRLSEQGDVIIGCPTAGQALVEDQVLAGHCVNFLPLRAPFTMDTALGDHLVAVKTMLMEAFEHQDVTYSALVRALKIARNPNRTPLTDVQFNLERLGEAIDFGNATATLCSNPKGAVNFDLFFNVTEASSGLKIDVDYNTDLFDEETIARWVGNLRQVLRALTAAPQSSIGSIDILEDAERAWLDARNPRFAHLPDDASIPARFAQTVERYGTKGAIASAEGCLTYAELDIQANRFAHCLAARGIGKGDRVALLSSRSARTVVAIIGILKAGAAYVPLDPAYPAARLAYMIDDVNASLILIGPGGDDAGQALSGDRTTDFNAFFAAAANCPSDPPALELTADDPAYVMYTSGSTGRPKGVIVPHRAVLRLITDQDFIRFGPEEVFLHLSPLAFDASTLELWGSLLHGGRLAVVPAVKPSLAEIDFAIRQFGATTAWFTAALFHNMVDEGIEVLRPLRQILAGGDVLSPHHVRKLQQALPDVRLVNGYGPTENTTFSACYPFPTEGWGDGPAPIGRPLRRTTAFVANSQLQLCPRGAAGELLVGGEGLALGYLGDEELSAGRFVASPFTNGERVYRTGDLARWRADGMLEFVGRIDRQIKINGQRIEPGEIETVLRTAPQVRDAAVIAVQGTSDARQLHAFLVGEPDANNDRLVAAARDIAARELPLHMLPRTYAVVAALPMNDNGKLDRQALLTQFETAAVSPAIAPAVPPAAAEVLTETECRVAAIWADVLGVASVARDDAIFDLGADSLQIFRIAARMDEQGLALENRRLLANPTLAEVATMLSANQSPAIPTYVKTAPLSAYRRVAGEGMQQ</sequence>
<dbReference type="InterPro" id="IPR020806">
    <property type="entry name" value="PKS_PP-bd"/>
</dbReference>
<dbReference type="RefSeq" id="WP_379479735.1">
    <property type="nucleotide sequence ID" value="NZ_JBHLTL010000001.1"/>
</dbReference>
<dbReference type="NCBIfam" id="TIGR01733">
    <property type="entry name" value="AA-adenyl-dom"/>
    <property type="match status" value="2"/>
</dbReference>
<dbReference type="InterPro" id="IPR014031">
    <property type="entry name" value="Ketoacyl_synth_C"/>
</dbReference>
<dbReference type="InterPro" id="IPR018201">
    <property type="entry name" value="Ketoacyl_synth_AS"/>
</dbReference>
<dbReference type="InterPro" id="IPR010071">
    <property type="entry name" value="AA_adenyl_dom"/>
</dbReference>
<evidence type="ECO:0000313" key="10">
    <source>
        <dbReference type="EMBL" id="MFC0588228.1"/>
    </source>
</evidence>
<comment type="cofactor">
    <cofactor evidence="1">
        <name>pyridoxal 5'-phosphate</name>
        <dbReference type="ChEBI" id="CHEBI:597326"/>
    </cofactor>
</comment>
<dbReference type="Pfam" id="PF00668">
    <property type="entry name" value="Condensation"/>
    <property type="match status" value="1"/>
</dbReference>
<dbReference type="Pfam" id="PF00550">
    <property type="entry name" value="PP-binding"/>
    <property type="match status" value="3"/>
</dbReference>
<feature type="domain" description="Carrier" evidence="8">
    <location>
        <begin position="3157"/>
        <end position="3231"/>
    </location>
</feature>
<dbReference type="InterPro" id="IPR014030">
    <property type="entry name" value="Ketoacyl_synth_N"/>
</dbReference>
<keyword evidence="4" id="KW-0808">Transferase</keyword>
<comment type="caution">
    <text evidence="10">The sequence shown here is derived from an EMBL/GenBank/DDBJ whole genome shotgun (WGS) entry which is preliminary data.</text>
</comment>
<dbReference type="SMART" id="SM00823">
    <property type="entry name" value="PKS_PP"/>
    <property type="match status" value="3"/>
</dbReference>
<name>A0ABV6PEG9_9SPHN</name>
<dbReference type="Pfam" id="PF02801">
    <property type="entry name" value="Ketoacyl-synt_C"/>
    <property type="match status" value="1"/>
</dbReference>
<dbReference type="SUPFAM" id="SSF52777">
    <property type="entry name" value="CoA-dependent acyltransferases"/>
    <property type="match status" value="2"/>
</dbReference>
<dbReference type="Pfam" id="PF13193">
    <property type="entry name" value="AMP-binding_C"/>
    <property type="match status" value="2"/>
</dbReference>
<dbReference type="InterPro" id="IPR016039">
    <property type="entry name" value="Thiolase-like"/>
</dbReference>
<dbReference type="SUPFAM" id="SSF53901">
    <property type="entry name" value="Thiolase-like"/>
    <property type="match status" value="1"/>
</dbReference>
<evidence type="ECO:0000256" key="4">
    <source>
        <dbReference type="ARBA" id="ARBA00022679"/>
    </source>
</evidence>
<dbReference type="InterPro" id="IPR036736">
    <property type="entry name" value="ACP-like_sf"/>
</dbReference>